<evidence type="ECO:0000259" key="3">
    <source>
        <dbReference type="Pfam" id="PF00534"/>
    </source>
</evidence>
<evidence type="ECO:0000313" key="6">
    <source>
        <dbReference type="Proteomes" id="UP001165586"/>
    </source>
</evidence>
<dbReference type="PANTHER" id="PTHR46401">
    <property type="entry name" value="GLYCOSYLTRANSFERASE WBBK-RELATED"/>
    <property type="match status" value="1"/>
</dbReference>
<evidence type="ECO:0000259" key="4">
    <source>
        <dbReference type="Pfam" id="PF13439"/>
    </source>
</evidence>
<dbReference type="Gene3D" id="3.40.50.2000">
    <property type="entry name" value="Glycogen Phosphorylase B"/>
    <property type="match status" value="2"/>
</dbReference>
<dbReference type="Proteomes" id="UP001165586">
    <property type="component" value="Unassembled WGS sequence"/>
</dbReference>
<dbReference type="PANTHER" id="PTHR46401:SF2">
    <property type="entry name" value="GLYCOSYLTRANSFERASE WBBK-RELATED"/>
    <property type="match status" value="1"/>
</dbReference>
<dbReference type="RefSeq" id="WP_259539792.1">
    <property type="nucleotide sequence ID" value="NZ_JANLCJ010000005.1"/>
</dbReference>
<reference evidence="5" key="1">
    <citation type="submission" date="2022-08" db="EMBL/GenBank/DDBJ databases">
        <authorList>
            <person name="Deng Y."/>
            <person name="Han X.-F."/>
            <person name="Zhang Y.-Q."/>
        </authorList>
    </citation>
    <scope>NUCLEOTIDE SEQUENCE</scope>
    <source>
        <strain evidence="5">CPCC 203386</strain>
    </source>
</reference>
<dbReference type="InterPro" id="IPR001296">
    <property type="entry name" value="Glyco_trans_1"/>
</dbReference>
<dbReference type="InterPro" id="IPR028098">
    <property type="entry name" value="Glyco_trans_4-like_N"/>
</dbReference>
<protein>
    <submittedName>
        <fullName evidence="5">Glycosyltransferase family 4 protein</fullName>
    </submittedName>
</protein>
<comment type="caution">
    <text evidence="5">The sequence shown here is derived from an EMBL/GenBank/DDBJ whole genome shotgun (WGS) entry which is preliminary data.</text>
</comment>
<dbReference type="Pfam" id="PF13439">
    <property type="entry name" value="Glyco_transf_4"/>
    <property type="match status" value="1"/>
</dbReference>
<feature type="domain" description="Glycosyltransferase subfamily 4-like N-terminal" evidence="4">
    <location>
        <begin position="18"/>
        <end position="178"/>
    </location>
</feature>
<sequence length="380" mass="40494">MSPHTSVLFDATSLPPNWGGVARYIQGVLAGLDELGVSVHVVAKPADIARLRDAAPGHRYHPAPAAIRARPVRFAWEQLGLPRLARTLGATVIHSPHYTLPLVSRAANVVTLHDATFFTDPEVHSRLKRTFFTWWTRRAAGRAAVLITPSRATADAVRASIRDVRAAMLVAYLGVDPAVFHVPASAEVERFAREHALDSPTGWIAFLGTIEPRKNVPALLRAHALLRERLGSGTPTLVLSGSRGWDEDAATRLDALTPTDLVVEAGYLPLDDLPAFLGGASVVAYPSLGEGFGLPVLEAMACGAAVLTTRRLSIPEVGGDAVAYTEPDSESIAAALETLLAEPERRAGLASQAAARSTEFTWLACARVHLDAYERAGAAA</sequence>
<proteinExistence type="predicted"/>
<dbReference type="Pfam" id="PF00534">
    <property type="entry name" value="Glycos_transf_1"/>
    <property type="match status" value="1"/>
</dbReference>
<evidence type="ECO:0000256" key="2">
    <source>
        <dbReference type="ARBA" id="ARBA00022679"/>
    </source>
</evidence>
<keyword evidence="6" id="KW-1185">Reference proteome</keyword>
<gene>
    <name evidence="5" type="ORF">N1032_14160</name>
</gene>
<keyword evidence="2" id="KW-0808">Transferase</keyword>
<dbReference type="EMBL" id="JANLCJ010000005">
    <property type="protein sequence ID" value="MCS5734885.1"/>
    <property type="molecule type" value="Genomic_DNA"/>
</dbReference>
<name>A0ABT2H4M5_9MICO</name>
<accession>A0ABT2H4M5</accession>
<feature type="domain" description="Glycosyl transferase family 1" evidence="3">
    <location>
        <begin position="191"/>
        <end position="354"/>
    </location>
</feature>
<evidence type="ECO:0000256" key="1">
    <source>
        <dbReference type="ARBA" id="ARBA00022676"/>
    </source>
</evidence>
<dbReference type="SUPFAM" id="SSF53756">
    <property type="entry name" value="UDP-Glycosyltransferase/glycogen phosphorylase"/>
    <property type="match status" value="1"/>
</dbReference>
<dbReference type="CDD" id="cd03809">
    <property type="entry name" value="GT4_MtfB-like"/>
    <property type="match status" value="1"/>
</dbReference>
<evidence type="ECO:0000313" key="5">
    <source>
        <dbReference type="EMBL" id="MCS5734885.1"/>
    </source>
</evidence>
<keyword evidence="1" id="KW-0328">Glycosyltransferase</keyword>
<organism evidence="5 6">
    <name type="scientific">Herbiconiux daphne</name>
    <dbReference type="NCBI Taxonomy" id="2970914"/>
    <lineage>
        <taxon>Bacteria</taxon>
        <taxon>Bacillati</taxon>
        <taxon>Actinomycetota</taxon>
        <taxon>Actinomycetes</taxon>
        <taxon>Micrococcales</taxon>
        <taxon>Microbacteriaceae</taxon>
        <taxon>Herbiconiux</taxon>
    </lineage>
</organism>